<evidence type="ECO:0000256" key="1">
    <source>
        <dbReference type="SAM" id="Phobius"/>
    </source>
</evidence>
<proteinExistence type="predicted"/>
<sequence>MPWQRASFSILPLLLPLLLLPALLFPALLFPALLFPSLLFLLFPSLLVLSLLLPSLPQPLSPFLLPPVPPLQPFLQLPYLTRQLPITLLRPNHRRYQVLSRSLCSPQTVAVQRC</sequence>
<keyword evidence="1" id="KW-0472">Membrane</keyword>
<dbReference type="AlphaFoldDB" id="A0AAV9ZNW2"/>
<gene>
    <name evidence="2" type="ORF">R3P38DRAFT_282733</name>
</gene>
<feature type="transmembrane region" description="Helical" evidence="1">
    <location>
        <begin position="34"/>
        <end position="53"/>
    </location>
</feature>
<reference evidence="2 3" key="1">
    <citation type="journal article" date="2024" name="J Genomics">
        <title>Draft genome sequencing and assembly of Favolaschia claudopus CIRM-BRFM 2984 isolated from oak limbs.</title>
        <authorList>
            <person name="Navarro D."/>
            <person name="Drula E."/>
            <person name="Chaduli D."/>
            <person name="Cazenave R."/>
            <person name="Ahrendt S."/>
            <person name="Wang J."/>
            <person name="Lipzen A."/>
            <person name="Daum C."/>
            <person name="Barry K."/>
            <person name="Grigoriev I.V."/>
            <person name="Favel A."/>
            <person name="Rosso M.N."/>
            <person name="Martin F."/>
        </authorList>
    </citation>
    <scope>NUCLEOTIDE SEQUENCE [LARGE SCALE GENOMIC DNA]</scope>
    <source>
        <strain evidence="2 3">CIRM-BRFM 2984</strain>
    </source>
</reference>
<dbReference type="Proteomes" id="UP001362999">
    <property type="component" value="Unassembled WGS sequence"/>
</dbReference>
<evidence type="ECO:0000313" key="2">
    <source>
        <dbReference type="EMBL" id="KAK6988171.1"/>
    </source>
</evidence>
<protein>
    <submittedName>
        <fullName evidence="2">Uncharacterized protein</fullName>
    </submittedName>
</protein>
<dbReference type="EMBL" id="JAWWNJ010000125">
    <property type="protein sequence ID" value="KAK6988171.1"/>
    <property type="molecule type" value="Genomic_DNA"/>
</dbReference>
<organism evidence="2 3">
    <name type="scientific">Favolaschia claudopus</name>
    <dbReference type="NCBI Taxonomy" id="2862362"/>
    <lineage>
        <taxon>Eukaryota</taxon>
        <taxon>Fungi</taxon>
        <taxon>Dikarya</taxon>
        <taxon>Basidiomycota</taxon>
        <taxon>Agaricomycotina</taxon>
        <taxon>Agaricomycetes</taxon>
        <taxon>Agaricomycetidae</taxon>
        <taxon>Agaricales</taxon>
        <taxon>Marasmiineae</taxon>
        <taxon>Mycenaceae</taxon>
        <taxon>Favolaschia</taxon>
    </lineage>
</organism>
<name>A0AAV9ZNW2_9AGAR</name>
<accession>A0AAV9ZNW2</accession>
<keyword evidence="3" id="KW-1185">Reference proteome</keyword>
<keyword evidence="1" id="KW-1133">Transmembrane helix</keyword>
<comment type="caution">
    <text evidence="2">The sequence shown here is derived from an EMBL/GenBank/DDBJ whole genome shotgun (WGS) entry which is preliminary data.</text>
</comment>
<keyword evidence="1" id="KW-0812">Transmembrane</keyword>
<evidence type="ECO:0000313" key="3">
    <source>
        <dbReference type="Proteomes" id="UP001362999"/>
    </source>
</evidence>